<accession>A0A815JF82</accession>
<dbReference type="EMBL" id="CAJNON010000796">
    <property type="protein sequence ID" value="CAF1380131.1"/>
    <property type="molecule type" value="Genomic_DNA"/>
</dbReference>
<dbReference type="GO" id="GO:0070628">
    <property type="term" value="F:proteasome binding"/>
    <property type="evidence" value="ECO:0007669"/>
    <property type="project" value="InterPro"/>
</dbReference>
<keyword evidence="5" id="KW-0677">Repeat</keyword>
<sequence>MNNCSIGIEQCSDIDENNIQKANIYLRHLPFHETIPQQACSFFEEIRENLSRTIQGGEFYPGFIIWSRKLKEFISLYGLYFSKEDHLKLIQFYLSLISTTDLSYLDAESCFDLLTDLLQCFRKTQLITRDDLTIDWHIFYQWTKIVQNNKYKTYTLVTLPKSFDISILSCALVCSPYFSVRATQEILDEIRPQLCPLDPHSMSHSMKIFDYFLPVQLPLKLHDQGFKLWLSEFFDIWENINNETPWELYLVNIFCRLSWYNIGYIDWEQWLPKIFTHILRGFSLPIGKIQKTIKKYSYSMGDITQWIVAMIGNQSSCLEYLKDLLIAIKTFYNPSNTGYFQQQLVDFLFNLAQHFINRVHLESQSPSVWFFIPHESYRLTEQDITDFVNTIKEYVFISIFNKDHWEKAAETCQYLSILRPELIVPPIVDKLFSSIDEIVEAHRFTSLMYCVTRISRQLVRQTSSYSHGQTYVLPLLMSVLPGIDVNDIEKTSITVDFLDAILMLITCIDCSSAIDIRNDLSEIEKEVCRLTGLFEEFITRFLDEIFEIILNLSTDFTDISTINEDSTEYSIFQKKLISIITSIVQQCSSNIFQIVREKITRFVTGSIFSSKVRSLVVGLVRAIVKCHPEETLKYLLPQTCQRIEKIFNAKIEDNLLNDHKGDQELTWYLCLFSELVQARGDILIIYKDIIQNCLRTSINILHIDSYEIIALAIKHLLQSLLYIYPIEYSLIVQNLDGSFIDFLPIRTWGQSVDFDQIKVQYHIPNMNEINFACDFINDFLYAELSLLNKTDSQLSKEERRRSLTIIRSIAIGCFRIIPRIESKQIEDLPQSMTSYDSQSQSRYSIYYQNLKTKFQENLRMRLLIDIGKILDKLIENQSDDVLSIREALTICVLSSEYYGIFTHDIDQMRQDIQSITKLVQNQIVGKKDSPRFLTIKQIQLHIEEFELQNLRILNEIDKEIGLKLFYLSISQYREVRIKAQEELFHFVDHYNLSWTIFLDRIIELFNNSNNINHHKIKGCLYILLGNQKFFLPLKHSWIMMEKLWPLIVRLNHTNKISIQNLIKSIQQRIENEFKSQSLIYKIDNQSQSVATHLWRQLETNEIEIGNEICEKRHKINFQSYYNLIDTLNLLLREEILTWGQKKIAMSFLCLLIRKDTTISLSTIEISLDFLIHDNAELRQYAFKIVTALCHLQKPDRIYVEKSIDEIIDNRNEKCEGGERDDNLWITFNDYQPPKSQNEWEQTCFLNKTFYGYYQWPKIIKYTINKRERYNSNHMSQQVSIIFNRFIDKNFVIQLIKVNVNNEDIIKFDKSRFSMFKSLFRNFGLSFFSNFIEQLYLLIHRKIHEKQEHRLAAEIVAGMIRGSKYWTLDMLDEFWHKLTLFLNEVCVNLSPDLFIYWGLCFQHSMENQDPRRVFQTINFIRRLIDNQPIINTFNEAFRWYLVQSLAVFQWRIPSVWCTIYERAKELVDHPSKLIRQMIATVLPIALQFDLTSFQGKSTRHPTINQFIDEMHQRLDEAIIICERKSLINHIAETGIMDNEVHQALNLIELVVAIQGQLFATCNQPIKDTTVRMFSYFCEIGNIMANNNDGFKNHLIDIRTYIGMAYLHENLLELLIEQLEYVCTINKWNARQAAIEFIQYFVFSNLFNIRLYAQRLHKLVLKSLLDERLEVRLMASMTLAGFYQCSFIPVNDTDLKYFRSMSKTTYFTTTNGEKIISTKDIIKRHAGILGLCAIVLANPYDIPTYVPDTLMILCEHSHDPHMIQRSIKQCLSEFRRTHHDSLHEHRLKFTGDQLGILADVLISHNYYV</sequence>
<dbReference type="Pfam" id="PF16507">
    <property type="entry name" value="HEAT_PSME4_mid"/>
    <property type="match status" value="1"/>
</dbReference>
<dbReference type="SUPFAM" id="SSF48371">
    <property type="entry name" value="ARM repeat"/>
    <property type="match status" value="1"/>
</dbReference>
<evidence type="ECO:0000259" key="10">
    <source>
        <dbReference type="Pfam" id="PF16507"/>
    </source>
</evidence>
<evidence type="ECO:0000256" key="2">
    <source>
        <dbReference type="ARBA" id="ARBA00004496"/>
    </source>
</evidence>
<comment type="similarity">
    <text evidence="3">Belongs to the BLM10 family.</text>
</comment>
<dbReference type="PANTHER" id="PTHR32170:SF3">
    <property type="entry name" value="PROTEASOME ACTIVATOR COMPLEX SUBUNIT 4"/>
    <property type="match status" value="1"/>
</dbReference>
<dbReference type="InterPro" id="IPR035309">
    <property type="entry name" value="PSME4"/>
</dbReference>
<evidence type="ECO:0000256" key="3">
    <source>
        <dbReference type="ARBA" id="ARBA00005739"/>
    </source>
</evidence>
<keyword evidence="6" id="KW-0227">DNA damage</keyword>
<dbReference type="PANTHER" id="PTHR32170">
    <property type="entry name" value="PROTEASOME ACTIVATOR COMPLEX SUBUNIT 4"/>
    <property type="match status" value="1"/>
</dbReference>
<evidence type="ECO:0000313" key="13">
    <source>
        <dbReference type="Proteomes" id="UP000663891"/>
    </source>
</evidence>
<reference evidence="12" key="1">
    <citation type="submission" date="2021-02" db="EMBL/GenBank/DDBJ databases">
        <authorList>
            <person name="Nowell W R."/>
        </authorList>
    </citation>
    <scope>NUCLEOTIDE SEQUENCE</scope>
</reference>
<evidence type="ECO:0000256" key="8">
    <source>
        <dbReference type="ARBA" id="ARBA00023242"/>
    </source>
</evidence>
<evidence type="ECO:0000256" key="6">
    <source>
        <dbReference type="ARBA" id="ARBA00022763"/>
    </source>
</evidence>
<dbReference type="Proteomes" id="UP000663891">
    <property type="component" value="Unassembled WGS sequence"/>
</dbReference>
<dbReference type="GO" id="GO:0006281">
    <property type="term" value="P:DNA repair"/>
    <property type="evidence" value="ECO:0007669"/>
    <property type="project" value="UniProtKB-KW"/>
</dbReference>
<keyword evidence="8" id="KW-0539">Nucleus</keyword>
<dbReference type="InterPro" id="IPR032430">
    <property type="entry name" value="Blm10_mid"/>
</dbReference>
<keyword evidence="4" id="KW-0963">Cytoplasm</keyword>
<organism evidence="12 13">
    <name type="scientific">Adineta steineri</name>
    <dbReference type="NCBI Taxonomy" id="433720"/>
    <lineage>
        <taxon>Eukaryota</taxon>
        <taxon>Metazoa</taxon>
        <taxon>Spiralia</taxon>
        <taxon>Gnathifera</taxon>
        <taxon>Rotifera</taxon>
        <taxon>Eurotatoria</taxon>
        <taxon>Bdelloidea</taxon>
        <taxon>Adinetida</taxon>
        <taxon>Adinetidae</taxon>
        <taxon>Adineta</taxon>
    </lineage>
</organism>
<evidence type="ECO:0000256" key="7">
    <source>
        <dbReference type="ARBA" id="ARBA00023204"/>
    </source>
</evidence>
<dbReference type="GO" id="GO:0005829">
    <property type="term" value="C:cytosol"/>
    <property type="evidence" value="ECO:0007669"/>
    <property type="project" value="TreeGrafter"/>
</dbReference>
<comment type="caution">
    <text evidence="12">The sequence shown here is derived from an EMBL/GenBank/DDBJ whole genome shotgun (WGS) entry which is preliminary data.</text>
</comment>
<dbReference type="InterPro" id="IPR055455">
    <property type="entry name" value="HEAT_PSME4"/>
</dbReference>
<dbReference type="InterPro" id="IPR016024">
    <property type="entry name" value="ARM-type_fold"/>
</dbReference>
<protein>
    <submittedName>
        <fullName evidence="12">Uncharacterized protein</fullName>
    </submittedName>
</protein>
<proteinExistence type="inferred from homology"/>
<evidence type="ECO:0000259" key="9">
    <source>
        <dbReference type="Pfam" id="PF11919"/>
    </source>
</evidence>
<evidence type="ECO:0000313" key="12">
    <source>
        <dbReference type="EMBL" id="CAF1380131.1"/>
    </source>
</evidence>
<evidence type="ECO:0000259" key="11">
    <source>
        <dbReference type="Pfam" id="PF23096"/>
    </source>
</evidence>
<comment type="subcellular location">
    <subcellularLocation>
        <location evidence="2">Cytoplasm</location>
    </subcellularLocation>
    <subcellularLocation>
        <location evidence="1">Nucleus</location>
    </subcellularLocation>
</comment>
<name>A0A815JF82_9BILA</name>
<dbReference type="OrthoDB" id="17907at2759"/>
<dbReference type="InterPro" id="IPR021843">
    <property type="entry name" value="PSME4_C"/>
</dbReference>
<dbReference type="GO" id="GO:0010499">
    <property type="term" value="P:proteasomal ubiquitin-independent protein catabolic process"/>
    <property type="evidence" value="ECO:0007669"/>
    <property type="project" value="TreeGrafter"/>
</dbReference>
<evidence type="ECO:0000256" key="5">
    <source>
        <dbReference type="ARBA" id="ARBA00022737"/>
    </source>
</evidence>
<dbReference type="Pfam" id="PF11919">
    <property type="entry name" value="PSME4_C"/>
    <property type="match status" value="1"/>
</dbReference>
<evidence type="ECO:0000256" key="4">
    <source>
        <dbReference type="ARBA" id="ARBA00022490"/>
    </source>
</evidence>
<gene>
    <name evidence="12" type="ORF">VCS650_LOCUS35356</name>
</gene>
<feature type="domain" description="Proteasome activator Blm10 middle HEAT repeats region" evidence="10">
    <location>
        <begin position="321"/>
        <end position="794"/>
    </location>
</feature>
<feature type="domain" description="Proteasome activator complex subunit 4 C-terminal" evidence="9">
    <location>
        <begin position="1720"/>
        <end position="1806"/>
    </location>
</feature>
<evidence type="ECO:0000256" key="1">
    <source>
        <dbReference type="ARBA" id="ARBA00004123"/>
    </source>
</evidence>
<feature type="domain" description="Proteasome activator complex subunit 4-like HEAT repeat-like" evidence="11">
    <location>
        <begin position="1162"/>
        <end position="1443"/>
    </location>
</feature>
<dbReference type="GO" id="GO:0016504">
    <property type="term" value="F:peptidase activator activity"/>
    <property type="evidence" value="ECO:0007669"/>
    <property type="project" value="InterPro"/>
</dbReference>
<keyword evidence="7" id="KW-0234">DNA repair</keyword>
<dbReference type="Pfam" id="PF23096">
    <property type="entry name" value="HEAT_PSME4"/>
    <property type="match status" value="1"/>
</dbReference>
<dbReference type="GO" id="GO:0005634">
    <property type="term" value="C:nucleus"/>
    <property type="evidence" value="ECO:0007669"/>
    <property type="project" value="UniProtKB-SubCell"/>
</dbReference>